<dbReference type="Pfam" id="PF04820">
    <property type="entry name" value="Trp_halogenase"/>
    <property type="match status" value="1"/>
</dbReference>
<name>A0A8H7NU61_9APHY</name>
<dbReference type="PANTHER" id="PTHR43747:SF1">
    <property type="entry name" value="SLR1998 PROTEIN"/>
    <property type="match status" value="1"/>
</dbReference>
<evidence type="ECO:0000313" key="4">
    <source>
        <dbReference type="Proteomes" id="UP000639403"/>
    </source>
</evidence>
<dbReference type="Gene3D" id="3.30.9.100">
    <property type="match status" value="1"/>
</dbReference>
<dbReference type="SUPFAM" id="SSF51905">
    <property type="entry name" value="FAD/NAD(P)-binding domain"/>
    <property type="match status" value="1"/>
</dbReference>
<evidence type="ECO:0008006" key="5">
    <source>
        <dbReference type="Google" id="ProtNLM"/>
    </source>
</evidence>
<dbReference type="Proteomes" id="UP000639403">
    <property type="component" value="Unassembled WGS sequence"/>
</dbReference>
<dbReference type="InterPro" id="IPR050816">
    <property type="entry name" value="Flavin-dep_Halogenase_NPB"/>
</dbReference>
<dbReference type="GO" id="GO:0140907">
    <property type="term" value="F:flavin-dependent halogenase activity"/>
    <property type="evidence" value="ECO:0007669"/>
    <property type="project" value="UniProtKB-ARBA"/>
</dbReference>
<reference evidence="3" key="2">
    <citation type="journal article" name="Front. Microbiol.">
        <title>Degradative Capacity of Two Strains of Rhodonia placenta: From Phenotype to Genotype.</title>
        <authorList>
            <person name="Kolle M."/>
            <person name="Horta M.A.C."/>
            <person name="Nowrousian M."/>
            <person name="Ohm R.A."/>
            <person name="Benz J.P."/>
            <person name="Pilgard A."/>
        </authorList>
    </citation>
    <scope>NUCLEOTIDE SEQUENCE</scope>
    <source>
        <strain evidence="3">FPRL280</strain>
    </source>
</reference>
<organism evidence="3 4">
    <name type="scientific">Rhodonia placenta</name>
    <dbReference type="NCBI Taxonomy" id="104341"/>
    <lineage>
        <taxon>Eukaryota</taxon>
        <taxon>Fungi</taxon>
        <taxon>Dikarya</taxon>
        <taxon>Basidiomycota</taxon>
        <taxon>Agaricomycotina</taxon>
        <taxon>Agaricomycetes</taxon>
        <taxon>Polyporales</taxon>
        <taxon>Adustoporiaceae</taxon>
        <taxon>Rhodonia</taxon>
    </lineage>
</organism>
<dbReference type="AlphaFoldDB" id="A0A8H7NU61"/>
<gene>
    <name evidence="3" type="ORF">IEO21_09747</name>
</gene>
<evidence type="ECO:0000313" key="3">
    <source>
        <dbReference type="EMBL" id="KAF9803148.1"/>
    </source>
</evidence>
<dbReference type="PANTHER" id="PTHR43747">
    <property type="entry name" value="FAD-BINDING PROTEIN"/>
    <property type="match status" value="1"/>
</dbReference>
<dbReference type="InterPro" id="IPR006905">
    <property type="entry name" value="Flavin_halogenase"/>
</dbReference>
<evidence type="ECO:0000256" key="2">
    <source>
        <dbReference type="ARBA" id="ARBA00049364"/>
    </source>
</evidence>
<reference evidence="3" key="1">
    <citation type="submission" date="2020-11" db="EMBL/GenBank/DDBJ databases">
        <authorList>
            <person name="Koelle M."/>
            <person name="Horta M.A.C."/>
            <person name="Nowrousian M."/>
            <person name="Ohm R.A."/>
            <person name="Benz P."/>
            <person name="Pilgard A."/>
        </authorList>
    </citation>
    <scope>NUCLEOTIDE SEQUENCE</scope>
    <source>
        <strain evidence="3">FPRL280</strain>
    </source>
</reference>
<sequence length="402" mass="43865">MSAHSHASDYDVIIVGGGPAGCAAALSLRKSNPDVTTLLLDDADPAAFKIGESLPADAKNMLVYLSPTLYTDFTKEIAEGVHMPCSGNASAWETPDLRETYAVSNPFGMGLHLDRARFDQCLRDAVAGITAGSQCTVVHGVFNNVERTEAPEYQGWIVYVRRYGSGETDTYRAKWLVDASGRKASVARKLGAKTIKTDALLAFHMLFSATASTQHDHDGRTVIEAATAGWWYTAQLPRGRRVVVYHTNDDDASAKLARKQAGFLALLDETKYISRVIAEHGYEAVAEGHGKEPRPGCTAAGSSHLIPPMEDRLTHGWLAVGDAAMAFDPLSSQGMITAMKMGCVVGDALARRLRGEPDVEDFVSQLLKTYIRVRSRYEDEKGYFYDQVSRFTGPFWESKTTA</sequence>
<comment type="caution">
    <text evidence="3">The sequence shown here is derived from an EMBL/GenBank/DDBJ whole genome shotgun (WGS) entry which is preliminary data.</text>
</comment>
<dbReference type="InterPro" id="IPR036188">
    <property type="entry name" value="FAD/NAD-bd_sf"/>
</dbReference>
<dbReference type="Gene3D" id="3.50.50.60">
    <property type="entry name" value="FAD/NAD(P)-binding domain"/>
    <property type="match status" value="1"/>
</dbReference>
<proteinExistence type="inferred from homology"/>
<dbReference type="GO" id="GO:0004497">
    <property type="term" value="F:monooxygenase activity"/>
    <property type="evidence" value="ECO:0007669"/>
    <property type="project" value="InterPro"/>
</dbReference>
<comment type="catalytic activity">
    <reaction evidence="2">
        <text>melleolide F + FADH2 + chloride + O2 = 6'-chloromelleolide F + FAD + 2 H2O + H(+)</text>
        <dbReference type="Rhea" id="RHEA:67160"/>
        <dbReference type="ChEBI" id="CHEBI:15377"/>
        <dbReference type="ChEBI" id="CHEBI:15378"/>
        <dbReference type="ChEBI" id="CHEBI:15379"/>
        <dbReference type="ChEBI" id="CHEBI:17996"/>
        <dbReference type="ChEBI" id="CHEBI:57692"/>
        <dbReference type="ChEBI" id="CHEBI:58307"/>
        <dbReference type="ChEBI" id="CHEBI:167712"/>
        <dbReference type="ChEBI" id="CHEBI:167713"/>
    </reaction>
    <physiologicalReaction direction="left-to-right" evidence="2">
        <dbReference type="Rhea" id="RHEA:67161"/>
    </physiologicalReaction>
</comment>
<comment type="similarity">
    <text evidence="1">Belongs to the flavin-dependent halogenase family.</text>
</comment>
<evidence type="ECO:0000256" key="1">
    <source>
        <dbReference type="ARBA" id="ARBA00005706"/>
    </source>
</evidence>
<accession>A0A8H7NU61</accession>
<protein>
    <recommendedName>
        <fullName evidence="5">FAD/NAD(P)-binding domain-containing protein</fullName>
    </recommendedName>
</protein>
<dbReference type="PRINTS" id="PR00420">
    <property type="entry name" value="RNGMNOXGNASE"/>
</dbReference>
<dbReference type="GO" id="GO:0044550">
    <property type="term" value="P:secondary metabolite biosynthetic process"/>
    <property type="evidence" value="ECO:0007669"/>
    <property type="project" value="UniProtKB-ARBA"/>
</dbReference>
<dbReference type="EMBL" id="JADOXO010000527">
    <property type="protein sequence ID" value="KAF9803148.1"/>
    <property type="molecule type" value="Genomic_DNA"/>
</dbReference>